<evidence type="ECO:0000259" key="1">
    <source>
        <dbReference type="SMART" id="SM00849"/>
    </source>
</evidence>
<reference evidence="2 3" key="1">
    <citation type="submission" date="2019-07" db="EMBL/GenBank/DDBJ databases">
        <title>Whole genome shotgun sequence of Cellulomonas aerilata NBRC 106308.</title>
        <authorList>
            <person name="Hosoyama A."/>
            <person name="Uohara A."/>
            <person name="Ohji S."/>
            <person name="Ichikawa N."/>
        </authorList>
    </citation>
    <scope>NUCLEOTIDE SEQUENCE [LARGE SCALE GENOMIC DNA]</scope>
    <source>
        <strain evidence="2 3">NBRC 106308</strain>
    </source>
</reference>
<keyword evidence="3" id="KW-1185">Reference proteome</keyword>
<dbReference type="PANTHER" id="PTHR42951">
    <property type="entry name" value="METALLO-BETA-LACTAMASE DOMAIN-CONTAINING"/>
    <property type="match status" value="1"/>
</dbReference>
<dbReference type="RefSeq" id="WP_146900197.1">
    <property type="nucleotide sequence ID" value="NZ_BAAARM010000001.1"/>
</dbReference>
<dbReference type="SMART" id="SM00849">
    <property type="entry name" value="Lactamase_B"/>
    <property type="match status" value="1"/>
</dbReference>
<protein>
    <submittedName>
        <fullName evidence="2">MBL fold metallo-hydrolase</fullName>
    </submittedName>
</protein>
<dbReference type="PANTHER" id="PTHR42951:SF14">
    <property type="entry name" value="METALLO-BETA-LACTAMASE SUPERFAMILY PROTEIN"/>
    <property type="match status" value="1"/>
</dbReference>
<dbReference type="Pfam" id="PF00753">
    <property type="entry name" value="Lactamase_B"/>
    <property type="match status" value="1"/>
</dbReference>
<evidence type="ECO:0000313" key="2">
    <source>
        <dbReference type="EMBL" id="GEO33027.1"/>
    </source>
</evidence>
<dbReference type="EMBL" id="BJYY01000002">
    <property type="protein sequence ID" value="GEO33027.1"/>
    <property type="molecule type" value="Genomic_DNA"/>
</dbReference>
<dbReference type="AlphaFoldDB" id="A0A512D9F4"/>
<comment type="caution">
    <text evidence="2">The sequence shown here is derived from an EMBL/GenBank/DDBJ whole genome shotgun (WGS) entry which is preliminary data.</text>
</comment>
<accession>A0A512D9F4</accession>
<evidence type="ECO:0000313" key="3">
    <source>
        <dbReference type="Proteomes" id="UP000321181"/>
    </source>
</evidence>
<dbReference type="SUPFAM" id="SSF56281">
    <property type="entry name" value="Metallo-hydrolase/oxidoreductase"/>
    <property type="match status" value="1"/>
</dbReference>
<organism evidence="2 3">
    <name type="scientific">Cellulomonas aerilata</name>
    <dbReference type="NCBI Taxonomy" id="515326"/>
    <lineage>
        <taxon>Bacteria</taxon>
        <taxon>Bacillati</taxon>
        <taxon>Actinomycetota</taxon>
        <taxon>Actinomycetes</taxon>
        <taxon>Micrococcales</taxon>
        <taxon>Cellulomonadaceae</taxon>
        <taxon>Cellulomonas</taxon>
    </lineage>
</organism>
<sequence>MRLAPGLHRIGNDLVAAYLVVTPDGVTVVDAALAGHWRELVAELATVGRTPADVRGVVLTHGDTDHLGFAERLRRDHGVPVHVHRADADRARGRVKAAATWGRVNPVATARFLAYAARRGGLRTTYLTEVVEVDDGQVLDLPGAPRVIGLPGHSPGSVAVHVSSVGALFVGDALTTRHVLTGHRGAQPAPFTDDPDGALASLEQLAGLEAAWVLPGHGTPWTAGVDAAVRAVRAAAPVGRPR</sequence>
<dbReference type="Proteomes" id="UP000321181">
    <property type="component" value="Unassembled WGS sequence"/>
</dbReference>
<name>A0A512D9F4_9CELL</name>
<dbReference type="GO" id="GO:0016787">
    <property type="term" value="F:hydrolase activity"/>
    <property type="evidence" value="ECO:0007669"/>
    <property type="project" value="UniProtKB-KW"/>
</dbReference>
<keyword evidence="2" id="KW-0378">Hydrolase</keyword>
<dbReference type="InterPro" id="IPR050855">
    <property type="entry name" value="NDM-1-like"/>
</dbReference>
<dbReference type="CDD" id="cd07721">
    <property type="entry name" value="yflN-like_MBL-fold"/>
    <property type="match status" value="1"/>
</dbReference>
<gene>
    <name evidence="2" type="ORF">CAE01nite_07520</name>
</gene>
<proteinExistence type="predicted"/>
<dbReference type="InterPro" id="IPR036866">
    <property type="entry name" value="RibonucZ/Hydroxyglut_hydro"/>
</dbReference>
<dbReference type="OrthoDB" id="2971563at2"/>
<dbReference type="InterPro" id="IPR001279">
    <property type="entry name" value="Metallo-B-lactamas"/>
</dbReference>
<dbReference type="Gene3D" id="3.60.15.10">
    <property type="entry name" value="Ribonuclease Z/Hydroxyacylglutathione hydrolase-like"/>
    <property type="match status" value="1"/>
</dbReference>
<feature type="domain" description="Metallo-beta-lactamase" evidence="1">
    <location>
        <begin position="14"/>
        <end position="217"/>
    </location>
</feature>